<dbReference type="SMART" id="SM00530">
    <property type="entry name" value="HTH_XRE"/>
    <property type="match status" value="1"/>
</dbReference>
<dbReference type="OrthoDB" id="4285266at2"/>
<keyword evidence="3" id="KW-1185">Reference proteome</keyword>
<dbReference type="InterPro" id="IPR043917">
    <property type="entry name" value="DUF5753"/>
</dbReference>
<sequence length="300" mass="33972">MVDEDPDEVGSTLPRRQLGRYLREARQTAGMTLEQAADLMEWGKTTLQNLETSKTNKVRGREVRELCEIYGVDEAKTAVLVKIAKGMPAKTWYHTYGDVIPADFNLYVGLEAGAQELTIYQSILVPGLLQTEEYARALDRVYFHNDSDELIERRVQLRIRRQRIITRQRKPVKLNVVIQEAALRTVVGSRRVMAALLRHLADMSTRENVDLRVLPFSAGCPGGIVLPPFVILDFGLDKQGNVAEPTIVFAESLTGGTYFEGRAEVEAYYEAFKKAHDASLNPSTSREKLRDIAREFERDR</sequence>
<dbReference type="RefSeq" id="WP_067588738.1">
    <property type="nucleotide sequence ID" value="NZ_JABMCZ010000005.1"/>
</dbReference>
<dbReference type="CDD" id="cd00093">
    <property type="entry name" value="HTH_XRE"/>
    <property type="match status" value="1"/>
</dbReference>
<name>A0A164LPZ9_9NOCA</name>
<feature type="domain" description="HTH cro/C1-type" evidence="1">
    <location>
        <begin position="22"/>
        <end position="77"/>
    </location>
</feature>
<dbReference type="Pfam" id="PF13560">
    <property type="entry name" value="HTH_31"/>
    <property type="match status" value="1"/>
</dbReference>
<dbReference type="SUPFAM" id="SSF47413">
    <property type="entry name" value="lambda repressor-like DNA-binding domains"/>
    <property type="match status" value="1"/>
</dbReference>
<dbReference type="InterPro" id="IPR001387">
    <property type="entry name" value="Cro/C1-type_HTH"/>
</dbReference>
<reference evidence="2 3" key="1">
    <citation type="submission" date="2016-04" db="EMBL/GenBank/DDBJ databases">
        <authorList>
            <person name="Evans L.H."/>
            <person name="Alamgir A."/>
            <person name="Owens N."/>
            <person name="Weber N.D."/>
            <person name="Virtaneva K."/>
            <person name="Barbian K."/>
            <person name="Babar A."/>
            <person name="Rosenke K."/>
        </authorList>
    </citation>
    <scope>NUCLEOTIDE SEQUENCE [LARGE SCALE GENOMIC DNA]</scope>
    <source>
        <strain evidence="2 3">IFM 0406</strain>
    </source>
</reference>
<dbReference type="Proteomes" id="UP000076512">
    <property type="component" value="Unassembled WGS sequence"/>
</dbReference>
<dbReference type="EMBL" id="LWGR01000007">
    <property type="protein sequence ID" value="KZM72646.1"/>
    <property type="molecule type" value="Genomic_DNA"/>
</dbReference>
<dbReference type="AlphaFoldDB" id="A0A164LPZ9"/>
<dbReference type="PROSITE" id="PS50943">
    <property type="entry name" value="HTH_CROC1"/>
    <property type="match status" value="1"/>
</dbReference>
<organism evidence="2 3">
    <name type="scientific">Nocardia terpenica</name>
    <dbReference type="NCBI Taxonomy" id="455432"/>
    <lineage>
        <taxon>Bacteria</taxon>
        <taxon>Bacillati</taxon>
        <taxon>Actinomycetota</taxon>
        <taxon>Actinomycetes</taxon>
        <taxon>Mycobacteriales</taxon>
        <taxon>Nocardiaceae</taxon>
        <taxon>Nocardia</taxon>
    </lineage>
</organism>
<protein>
    <recommendedName>
        <fullName evidence="1">HTH cro/C1-type domain-containing protein</fullName>
    </recommendedName>
</protein>
<evidence type="ECO:0000313" key="2">
    <source>
        <dbReference type="EMBL" id="KZM72646.1"/>
    </source>
</evidence>
<comment type="caution">
    <text evidence="2">The sequence shown here is derived from an EMBL/GenBank/DDBJ whole genome shotgun (WGS) entry which is preliminary data.</text>
</comment>
<dbReference type="InterPro" id="IPR010982">
    <property type="entry name" value="Lambda_DNA-bd_dom_sf"/>
</dbReference>
<dbReference type="Gene3D" id="1.10.260.40">
    <property type="entry name" value="lambda repressor-like DNA-binding domains"/>
    <property type="match status" value="1"/>
</dbReference>
<evidence type="ECO:0000313" key="3">
    <source>
        <dbReference type="Proteomes" id="UP000076512"/>
    </source>
</evidence>
<gene>
    <name evidence="2" type="ORF">AWN90_28050</name>
</gene>
<dbReference type="Pfam" id="PF19054">
    <property type="entry name" value="DUF5753"/>
    <property type="match status" value="1"/>
</dbReference>
<dbReference type="STRING" id="455432.AWN90_28050"/>
<accession>A0A164LPZ9</accession>
<proteinExistence type="predicted"/>
<dbReference type="GO" id="GO:0003677">
    <property type="term" value="F:DNA binding"/>
    <property type="evidence" value="ECO:0007669"/>
    <property type="project" value="InterPro"/>
</dbReference>
<evidence type="ECO:0000259" key="1">
    <source>
        <dbReference type="PROSITE" id="PS50943"/>
    </source>
</evidence>